<keyword evidence="9" id="KW-0804">Transcription</keyword>
<evidence type="ECO:0000256" key="10">
    <source>
        <dbReference type="ARBA" id="ARBA00023242"/>
    </source>
</evidence>
<dbReference type="Pfam" id="PF00096">
    <property type="entry name" value="zf-C2H2"/>
    <property type="match status" value="3"/>
</dbReference>
<dbReference type="SMART" id="SM00349">
    <property type="entry name" value="KRAB"/>
    <property type="match status" value="1"/>
</dbReference>
<evidence type="ECO:0000256" key="8">
    <source>
        <dbReference type="ARBA" id="ARBA00023125"/>
    </source>
</evidence>
<dbReference type="PROSITE" id="PS50157">
    <property type="entry name" value="ZINC_FINGER_C2H2_2"/>
    <property type="match status" value="3"/>
</dbReference>
<keyword evidence="10" id="KW-0539">Nucleus</keyword>
<dbReference type="GO" id="GO:0000981">
    <property type="term" value="F:DNA-binding transcription factor activity, RNA polymerase II-specific"/>
    <property type="evidence" value="ECO:0007669"/>
    <property type="project" value="TreeGrafter"/>
</dbReference>
<feature type="non-terminal residue" evidence="16">
    <location>
        <position position="518"/>
    </location>
</feature>
<dbReference type="SUPFAM" id="SSF109640">
    <property type="entry name" value="KRAB domain (Kruppel-associated box)"/>
    <property type="match status" value="1"/>
</dbReference>
<evidence type="ECO:0000256" key="2">
    <source>
        <dbReference type="ARBA" id="ARBA00006991"/>
    </source>
</evidence>
<dbReference type="PROSITE" id="PS00028">
    <property type="entry name" value="ZINC_FINGER_C2H2_1"/>
    <property type="match status" value="2"/>
</dbReference>
<dbReference type="Proteomes" id="UP000515140">
    <property type="component" value="Unplaced"/>
</dbReference>
<evidence type="ECO:0000313" key="16">
    <source>
        <dbReference type="RefSeq" id="XP_020835755.1"/>
    </source>
</evidence>
<feature type="domain" description="C2H2-type" evidence="13">
    <location>
        <begin position="447"/>
        <end position="474"/>
    </location>
</feature>
<protein>
    <submittedName>
        <fullName evidence="16">Zinc finger protein 879-like</fullName>
    </submittedName>
</protein>
<keyword evidence="3" id="KW-0479">Metal-binding</keyword>
<accession>A0A6P5JNK2</accession>
<keyword evidence="8" id="KW-0238">DNA-binding</keyword>
<dbReference type="FunFam" id="3.30.160.60:FF:000070">
    <property type="entry name" value="zinc finger protein 689 isoform X1"/>
    <property type="match status" value="1"/>
</dbReference>
<dbReference type="KEGG" id="pcw:110203601"/>
<dbReference type="FunFam" id="3.30.160.60:FF:000352">
    <property type="entry name" value="zinc finger protein 3 homolog"/>
    <property type="match status" value="1"/>
</dbReference>
<dbReference type="InterPro" id="IPR036051">
    <property type="entry name" value="KRAB_dom_sf"/>
</dbReference>
<feature type="region of interest" description="Disordered" evidence="12">
    <location>
        <begin position="315"/>
        <end position="337"/>
    </location>
</feature>
<keyword evidence="7" id="KW-0805">Transcription regulation</keyword>
<evidence type="ECO:0000256" key="12">
    <source>
        <dbReference type="SAM" id="MobiDB-lite"/>
    </source>
</evidence>
<keyword evidence="6" id="KW-0862">Zinc</keyword>
<evidence type="ECO:0000256" key="7">
    <source>
        <dbReference type="ARBA" id="ARBA00023015"/>
    </source>
</evidence>
<dbReference type="PANTHER" id="PTHR24381">
    <property type="entry name" value="ZINC FINGER PROTEIN"/>
    <property type="match status" value="1"/>
</dbReference>
<organism evidence="15 16">
    <name type="scientific">Phascolarctos cinereus</name>
    <name type="common">Koala</name>
    <dbReference type="NCBI Taxonomy" id="38626"/>
    <lineage>
        <taxon>Eukaryota</taxon>
        <taxon>Metazoa</taxon>
        <taxon>Chordata</taxon>
        <taxon>Craniata</taxon>
        <taxon>Vertebrata</taxon>
        <taxon>Euteleostomi</taxon>
        <taxon>Mammalia</taxon>
        <taxon>Metatheria</taxon>
        <taxon>Diprotodontia</taxon>
        <taxon>Phascolarctidae</taxon>
        <taxon>Phascolarctos</taxon>
    </lineage>
</organism>
<dbReference type="Gene3D" id="3.30.160.60">
    <property type="entry name" value="Classic Zinc Finger"/>
    <property type="match status" value="3"/>
</dbReference>
<dbReference type="AlphaFoldDB" id="A0A6P5JNK2"/>
<evidence type="ECO:0000256" key="1">
    <source>
        <dbReference type="ARBA" id="ARBA00004123"/>
    </source>
</evidence>
<evidence type="ECO:0000256" key="5">
    <source>
        <dbReference type="ARBA" id="ARBA00022771"/>
    </source>
</evidence>
<feature type="domain" description="KRAB" evidence="14">
    <location>
        <begin position="129"/>
        <end position="200"/>
    </location>
</feature>
<evidence type="ECO:0000256" key="4">
    <source>
        <dbReference type="ARBA" id="ARBA00022737"/>
    </source>
</evidence>
<dbReference type="GO" id="GO:0000977">
    <property type="term" value="F:RNA polymerase II transcription regulatory region sequence-specific DNA binding"/>
    <property type="evidence" value="ECO:0007669"/>
    <property type="project" value="TreeGrafter"/>
</dbReference>
<dbReference type="SUPFAM" id="SSF57667">
    <property type="entry name" value="beta-beta-alpha zinc fingers"/>
    <property type="match status" value="2"/>
</dbReference>
<dbReference type="Pfam" id="PF01352">
    <property type="entry name" value="KRAB"/>
    <property type="match status" value="1"/>
</dbReference>
<dbReference type="RefSeq" id="XP_020835755.1">
    <property type="nucleotide sequence ID" value="XM_020980096.1"/>
</dbReference>
<dbReference type="CDD" id="cd07765">
    <property type="entry name" value="KRAB_A-box"/>
    <property type="match status" value="1"/>
</dbReference>
<proteinExistence type="inferred from homology"/>
<evidence type="ECO:0000259" key="14">
    <source>
        <dbReference type="PROSITE" id="PS50805"/>
    </source>
</evidence>
<reference evidence="16" key="1">
    <citation type="submission" date="2025-08" db="UniProtKB">
        <authorList>
            <consortium name="RefSeq"/>
        </authorList>
    </citation>
    <scope>IDENTIFICATION</scope>
    <source>
        <tissue evidence="16">Spleen</tissue>
    </source>
</reference>
<keyword evidence="15" id="KW-1185">Reference proteome</keyword>
<feature type="compositionally biased region" description="Basic residues" evidence="12">
    <location>
        <begin position="326"/>
        <end position="337"/>
    </location>
</feature>
<dbReference type="GeneID" id="110203601"/>
<dbReference type="GO" id="GO:0005634">
    <property type="term" value="C:nucleus"/>
    <property type="evidence" value="ECO:0007669"/>
    <property type="project" value="UniProtKB-SubCell"/>
</dbReference>
<dbReference type="GO" id="GO:0008270">
    <property type="term" value="F:zinc ion binding"/>
    <property type="evidence" value="ECO:0007669"/>
    <property type="project" value="UniProtKB-KW"/>
</dbReference>
<comment type="similarity">
    <text evidence="2">Belongs to the krueppel C2H2-type zinc-finger protein family.</text>
</comment>
<evidence type="ECO:0000256" key="3">
    <source>
        <dbReference type="ARBA" id="ARBA00022723"/>
    </source>
</evidence>
<comment type="subcellular location">
    <subcellularLocation>
        <location evidence="1">Nucleus</location>
    </subcellularLocation>
</comment>
<feature type="domain" description="C2H2-type" evidence="13">
    <location>
        <begin position="475"/>
        <end position="502"/>
    </location>
</feature>
<feature type="compositionally biased region" description="Basic and acidic residues" evidence="12">
    <location>
        <begin position="315"/>
        <end position="325"/>
    </location>
</feature>
<dbReference type="SMART" id="SM00355">
    <property type="entry name" value="ZnF_C2H2"/>
    <property type="match status" value="3"/>
</dbReference>
<dbReference type="InterPro" id="IPR036236">
    <property type="entry name" value="Znf_C2H2_sf"/>
</dbReference>
<dbReference type="InParanoid" id="A0A6P5JNK2"/>
<evidence type="ECO:0000256" key="6">
    <source>
        <dbReference type="ARBA" id="ARBA00022833"/>
    </source>
</evidence>
<evidence type="ECO:0000259" key="13">
    <source>
        <dbReference type="PROSITE" id="PS50157"/>
    </source>
</evidence>
<dbReference type="InterPro" id="IPR001909">
    <property type="entry name" value="KRAB"/>
</dbReference>
<dbReference type="FunFam" id="3.30.160.60:FF:000002">
    <property type="entry name" value="Zinc finger protein 1 homolog"/>
    <property type="match status" value="1"/>
</dbReference>
<evidence type="ECO:0000256" key="9">
    <source>
        <dbReference type="ARBA" id="ARBA00023163"/>
    </source>
</evidence>
<evidence type="ECO:0000256" key="11">
    <source>
        <dbReference type="PROSITE-ProRule" id="PRU00042"/>
    </source>
</evidence>
<dbReference type="Gene3D" id="6.10.140.140">
    <property type="match status" value="1"/>
</dbReference>
<dbReference type="PANTHER" id="PTHR24381:SF390">
    <property type="entry name" value="ZINC FINGER PROTEIN 37 HOMOLOG"/>
    <property type="match status" value="1"/>
</dbReference>
<keyword evidence="5 11" id="KW-0863">Zinc-finger</keyword>
<feature type="domain" description="C2H2-type" evidence="13">
    <location>
        <begin position="419"/>
        <end position="446"/>
    </location>
</feature>
<dbReference type="PROSITE" id="PS50805">
    <property type="entry name" value="KRAB"/>
    <property type="match status" value="1"/>
</dbReference>
<sequence>MRQLSQSSGDGLLICHFRIFAGLSLSYGARFRNRLNCAPNSASSSAAAAARARAPLPPEGSSTPCLHALVPVTCDVPHAWNPRRISAFQDLFLLSRPSSAALPSDSLILNEKESMAPVLLTARPPQESVTFKDIAVEFTRTEWRHLTSCQKELYRDVMLENYGNLVCLGLAVSKPDVISQLERREAPWTPGGIQRSSCPAFLSNFSAFRGLTVLTEPRECCSKNSCARLSYSEDYKYSHQLRRTDEGKCRPPPEKELINRSVHNWEATPETEKSLLKLGISVKDLLQERGTKKNHCFSRLKKSWDCDATLERHQSNEGKLSQKEKITKKKPTNKSRSHKYNKCYRTFTRGHIFWAQQIPLKTNLCKHQAEKKGMKQSKKLRKCKKTYSEKVFSKYNEFGRCFNLYFTENLRLQNGEKWYHCNECNKAFSQRVSLIQHHRIHTGEKPYQCDVCGKTFRQSTGLTQHQTIHTGEKYYECNECKKAFRLRSQLIQHYRIYECEETTNLHARNIILGFYYRM</sequence>
<name>A0A6P5JNK2_PHACI</name>
<keyword evidence="4" id="KW-0677">Repeat</keyword>
<evidence type="ECO:0000313" key="15">
    <source>
        <dbReference type="Proteomes" id="UP000515140"/>
    </source>
</evidence>
<gene>
    <name evidence="16" type="primary">LOC110203601</name>
</gene>
<dbReference type="InterPro" id="IPR013087">
    <property type="entry name" value="Znf_C2H2_type"/>
</dbReference>